<gene>
    <name evidence="1" type="ORF">SYNTR_1487</name>
</gene>
<accession>A0A6I6DIL4</accession>
<proteinExistence type="predicted"/>
<evidence type="ECO:0000313" key="1">
    <source>
        <dbReference type="EMBL" id="QGU00081.1"/>
    </source>
</evidence>
<evidence type="ECO:0000313" key="2">
    <source>
        <dbReference type="Proteomes" id="UP000426444"/>
    </source>
</evidence>
<reference evidence="2" key="1">
    <citation type="journal article" date="2019" name="Microbiology">
        <title>Complete Genome Sequence of an Uncultured Bacterium of the Candidate Phylum Bipolaricaulota.</title>
        <authorList>
            <person name="Kadnikov V.V."/>
            <person name="Mardanov A.V."/>
            <person name="Beletsky A.V."/>
            <person name="Frank Y.A."/>
            <person name="Karnachuk O.V."/>
            <person name="Ravin N.V."/>
        </authorList>
    </citation>
    <scope>NUCLEOTIDE SEQUENCE [LARGE SCALE GENOMIC DNA]</scope>
</reference>
<dbReference type="AlphaFoldDB" id="A0A6I6DIL4"/>
<dbReference type="RefSeq" id="WP_156203905.1">
    <property type="nucleotide sequence ID" value="NZ_CP046457.1"/>
</dbReference>
<protein>
    <submittedName>
        <fullName evidence="1">Uncharacterized protein</fullName>
    </submittedName>
</protein>
<dbReference type="EMBL" id="CP046457">
    <property type="protein sequence ID" value="QGU00081.1"/>
    <property type="molecule type" value="Genomic_DNA"/>
</dbReference>
<dbReference type="Proteomes" id="UP000426444">
    <property type="component" value="Chromosome"/>
</dbReference>
<dbReference type="PROSITE" id="PS51257">
    <property type="entry name" value="PROKAR_LIPOPROTEIN"/>
    <property type="match status" value="1"/>
</dbReference>
<name>A0A6I6DIL4_9FIRM</name>
<dbReference type="KEGG" id="salq:SYNTR_1487"/>
<keyword evidence="2" id="KW-1185">Reference proteome</keyword>
<sequence length="48" mass="5302">MLKTKAISTILVLALVFGFGVIGCDQPDDLYEEDVQQEDVVEPENGDF</sequence>
<organism evidence="1 2">
    <name type="scientific">Candidatus Syntrophocurvum alkaliphilum</name>
    <dbReference type="NCBI Taxonomy" id="2293317"/>
    <lineage>
        <taxon>Bacteria</taxon>
        <taxon>Bacillati</taxon>
        <taxon>Bacillota</taxon>
        <taxon>Clostridia</taxon>
        <taxon>Eubacteriales</taxon>
        <taxon>Syntrophomonadaceae</taxon>
        <taxon>Candidatus Syntrophocurvum</taxon>
    </lineage>
</organism>